<dbReference type="InterPro" id="IPR000719">
    <property type="entry name" value="Prot_kinase_dom"/>
</dbReference>
<dbReference type="Pfam" id="PF00498">
    <property type="entry name" value="FHA"/>
    <property type="match status" value="1"/>
</dbReference>
<dbReference type="InterPro" id="IPR008984">
    <property type="entry name" value="SMAD_FHA_dom_sf"/>
</dbReference>
<dbReference type="PANTHER" id="PTHR43289:SF6">
    <property type="entry name" value="SERINE_THREONINE-PROTEIN KINASE NEKL-3"/>
    <property type="match status" value="1"/>
</dbReference>
<protein>
    <submittedName>
        <fullName evidence="7">Serine/threonine-protein kinase PknB</fullName>
        <ecNumber evidence="7">2.7.11.1</ecNumber>
    </submittedName>
</protein>
<dbReference type="InterPro" id="IPR011009">
    <property type="entry name" value="Kinase-like_dom_sf"/>
</dbReference>
<evidence type="ECO:0000313" key="7">
    <source>
        <dbReference type="EMBL" id="TWT50445.1"/>
    </source>
</evidence>
<dbReference type="SUPFAM" id="SSF49879">
    <property type="entry name" value="SMAD/FHA domain"/>
    <property type="match status" value="1"/>
</dbReference>
<evidence type="ECO:0000256" key="2">
    <source>
        <dbReference type="ARBA" id="ARBA00022741"/>
    </source>
</evidence>
<dbReference type="SUPFAM" id="SSF56112">
    <property type="entry name" value="Protein kinase-like (PK-like)"/>
    <property type="match status" value="1"/>
</dbReference>
<dbReference type="EMBL" id="SJPI01000002">
    <property type="protein sequence ID" value="TWT50445.1"/>
    <property type="molecule type" value="Genomic_DNA"/>
</dbReference>
<comment type="caution">
    <text evidence="7">The sequence shown here is derived from an EMBL/GenBank/DDBJ whole genome shotgun (WGS) entry which is preliminary data.</text>
</comment>
<gene>
    <name evidence="7" type="primary">pknB_19</name>
    <name evidence="7" type="ORF">Pla22_31880</name>
</gene>
<dbReference type="Gene3D" id="2.60.200.20">
    <property type="match status" value="1"/>
</dbReference>
<dbReference type="SMART" id="SM00240">
    <property type="entry name" value="FHA"/>
    <property type="match status" value="1"/>
</dbReference>
<accession>A0A5C5WK16</accession>
<dbReference type="Gene3D" id="3.30.200.20">
    <property type="entry name" value="Phosphorylase Kinase, domain 1"/>
    <property type="match status" value="1"/>
</dbReference>
<organism evidence="7 8">
    <name type="scientific">Rubripirellula amarantea</name>
    <dbReference type="NCBI Taxonomy" id="2527999"/>
    <lineage>
        <taxon>Bacteria</taxon>
        <taxon>Pseudomonadati</taxon>
        <taxon>Planctomycetota</taxon>
        <taxon>Planctomycetia</taxon>
        <taxon>Pirellulales</taxon>
        <taxon>Pirellulaceae</taxon>
        <taxon>Rubripirellula</taxon>
    </lineage>
</organism>
<evidence type="ECO:0000256" key="3">
    <source>
        <dbReference type="ARBA" id="ARBA00022777"/>
    </source>
</evidence>
<sequence length="424" mass="46929">MAGLIVSQGRDTGRCIYGGFSNSISLGRSPECDFQLHDPAVSRVHCHLQTIDGTTLLRDADSRWGTFVNGLQVEERMLAIGDRVLVGETELLVTHSDTEANRSTVFPLGRNHTATRTTNHVAKSQTASEDALRDDEQVLALLGNSYLNYELIRLIATSATGATFEALDTVSNQVVALKIFWPQLLIRPNERTRFVRAMKSAIEVNHPKVVRVLNAGRHRGTCFTASELVIGESVSALIGRIGICGMLDWRRVLRIGIDAAEALTAAHAHGLLHRNITPRNLLIRTQDDTVKLNDLVIAKAVNSTHGEKLTIAGELLGDLLYMSPEQLTSERPLDARSDIYSLGASLYAMLTGRPPLEGRNRNETMQWIEVEKPQPPTTHHLSVSPLFEGAVMRMLEKRPDDRHPSAAELLREFQRVAQYENVSV</sequence>
<evidence type="ECO:0000259" key="5">
    <source>
        <dbReference type="PROSITE" id="PS50006"/>
    </source>
</evidence>
<dbReference type="Proteomes" id="UP000316598">
    <property type="component" value="Unassembled WGS sequence"/>
</dbReference>
<keyword evidence="3 7" id="KW-0418">Kinase</keyword>
<dbReference type="InterPro" id="IPR000253">
    <property type="entry name" value="FHA_dom"/>
</dbReference>
<dbReference type="GO" id="GO:0004674">
    <property type="term" value="F:protein serine/threonine kinase activity"/>
    <property type="evidence" value="ECO:0007669"/>
    <property type="project" value="UniProtKB-EC"/>
</dbReference>
<dbReference type="Pfam" id="PF00069">
    <property type="entry name" value="Pkinase"/>
    <property type="match status" value="1"/>
</dbReference>
<keyword evidence="1 7" id="KW-0808">Transferase</keyword>
<dbReference type="GO" id="GO:0005524">
    <property type="term" value="F:ATP binding"/>
    <property type="evidence" value="ECO:0007669"/>
    <property type="project" value="UniProtKB-KW"/>
</dbReference>
<keyword evidence="8" id="KW-1185">Reference proteome</keyword>
<dbReference type="AlphaFoldDB" id="A0A5C5WK16"/>
<evidence type="ECO:0000256" key="4">
    <source>
        <dbReference type="ARBA" id="ARBA00022840"/>
    </source>
</evidence>
<keyword evidence="2" id="KW-0547">Nucleotide-binding</keyword>
<dbReference type="CDD" id="cd00060">
    <property type="entry name" value="FHA"/>
    <property type="match status" value="1"/>
</dbReference>
<feature type="domain" description="FHA" evidence="5">
    <location>
        <begin position="24"/>
        <end position="73"/>
    </location>
</feature>
<dbReference type="RefSeq" id="WP_165440690.1">
    <property type="nucleotide sequence ID" value="NZ_SJPI01000002.1"/>
</dbReference>
<keyword evidence="4" id="KW-0067">ATP-binding</keyword>
<proteinExistence type="predicted"/>
<reference evidence="7 8" key="1">
    <citation type="submission" date="2019-02" db="EMBL/GenBank/DDBJ databases">
        <title>Deep-cultivation of Planctomycetes and their phenomic and genomic characterization uncovers novel biology.</title>
        <authorList>
            <person name="Wiegand S."/>
            <person name="Jogler M."/>
            <person name="Boedeker C."/>
            <person name="Pinto D."/>
            <person name="Vollmers J."/>
            <person name="Rivas-Marin E."/>
            <person name="Kohn T."/>
            <person name="Peeters S.H."/>
            <person name="Heuer A."/>
            <person name="Rast P."/>
            <person name="Oberbeckmann S."/>
            <person name="Bunk B."/>
            <person name="Jeske O."/>
            <person name="Meyerdierks A."/>
            <person name="Storesund J.E."/>
            <person name="Kallscheuer N."/>
            <person name="Luecker S."/>
            <person name="Lage O.M."/>
            <person name="Pohl T."/>
            <person name="Merkel B.J."/>
            <person name="Hornburger P."/>
            <person name="Mueller R.-W."/>
            <person name="Bruemmer F."/>
            <person name="Labrenz M."/>
            <person name="Spormann A.M."/>
            <person name="Op Den Camp H."/>
            <person name="Overmann J."/>
            <person name="Amann R."/>
            <person name="Jetten M.S.M."/>
            <person name="Mascher T."/>
            <person name="Medema M.H."/>
            <person name="Devos D.P."/>
            <person name="Kaster A.-K."/>
            <person name="Ovreas L."/>
            <person name="Rohde M."/>
            <person name="Galperin M.Y."/>
            <person name="Jogler C."/>
        </authorList>
    </citation>
    <scope>NUCLEOTIDE SEQUENCE [LARGE SCALE GENOMIC DNA]</scope>
    <source>
        <strain evidence="7 8">Pla22</strain>
    </source>
</reference>
<dbReference type="CDD" id="cd14014">
    <property type="entry name" value="STKc_PknB_like"/>
    <property type="match status" value="1"/>
</dbReference>
<evidence type="ECO:0000256" key="1">
    <source>
        <dbReference type="ARBA" id="ARBA00022679"/>
    </source>
</evidence>
<dbReference type="PANTHER" id="PTHR43289">
    <property type="entry name" value="MITOGEN-ACTIVATED PROTEIN KINASE KINASE KINASE 20-RELATED"/>
    <property type="match status" value="1"/>
</dbReference>
<dbReference type="Gene3D" id="1.10.510.10">
    <property type="entry name" value="Transferase(Phosphotransferase) domain 1"/>
    <property type="match status" value="1"/>
</dbReference>
<name>A0A5C5WK16_9BACT</name>
<dbReference type="PROSITE" id="PS50006">
    <property type="entry name" value="FHA_DOMAIN"/>
    <property type="match status" value="1"/>
</dbReference>
<evidence type="ECO:0000259" key="6">
    <source>
        <dbReference type="PROSITE" id="PS50011"/>
    </source>
</evidence>
<dbReference type="PROSITE" id="PS50011">
    <property type="entry name" value="PROTEIN_KINASE_DOM"/>
    <property type="match status" value="1"/>
</dbReference>
<feature type="domain" description="Protein kinase" evidence="6">
    <location>
        <begin position="149"/>
        <end position="414"/>
    </location>
</feature>
<dbReference type="EC" id="2.7.11.1" evidence="7"/>
<evidence type="ECO:0000313" key="8">
    <source>
        <dbReference type="Proteomes" id="UP000316598"/>
    </source>
</evidence>